<evidence type="ECO:0000313" key="3">
    <source>
        <dbReference type="Proteomes" id="UP001369082"/>
    </source>
</evidence>
<proteinExistence type="predicted"/>
<name>A0ABU9GPD4_9GAMM</name>
<organism evidence="2 3">
    <name type="scientific">Psychromonas aquatilis</name>
    <dbReference type="NCBI Taxonomy" id="2005072"/>
    <lineage>
        <taxon>Bacteria</taxon>
        <taxon>Pseudomonadati</taxon>
        <taxon>Pseudomonadota</taxon>
        <taxon>Gammaproteobacteria</taxon>
        <taxon>Alteromonadales</taxon>
        <taxon>Psychromonadaceae</taxon>
        <taxon>Psychromonas</taxon>
    </lineage>
</organism>
<dbReference type="Proteomes" id="UP001369082">
    <property type="component" value="Unassembled WGS sequence"/>
</dbReference>
<evidence type="ECO:0000256" key="1">
    <source>
        <dbReference type="SAM" id="SignalP"/>
    </source>
</evidence>
<evidence type="ECO:0008006" key="4">
    <source>
        <dbReference type="Google" id="ProtNLM"/>
    </source>
</evidence>
<reference evidence="2 3" key="1">
    <citation type="submission" date="2024-02" db="EMBL/GenBank/DDBJ databases">
        <title>Bacteria isolated from the canopy kelp, Nereocystis luetkeana.</title>
        <authorList>
            <person name="Pfister C.A."/>
            <person name="Younker I.T."/>
            <person name="Light S.H."/>
        </authorList>
    </citation>
    <scope>NUCLEOTIDE SEQUENCE [LARGE SCALE GENOMIC DNA]</scope>
    <source>
        <strain evidence="2 3">TI.1.05</strain>
    </source>
</reference>
<feature type="chain" id="PRO_5045255566" description="DUF4136 domain-containing protein" evidence="1">
    <location>
        <begin position="22"/>
        <end position="205"/>
    </location>
</feature>
<keyword evidence="1" id="KW-0732">Signal</keyword>
<feature type="signal peptide" evidence="1">
    <location>
        <begin position="1"/>
        <end position="21"/>
    </location>
</feature>
<keyword evidence="3" id="KW-1185">Reference proteome</keyword>
<protein>
    <recommendedName>
        <fullName evidence="4">DUF4136 domain-containing protein</fullName>
    </recommendedName>
</protein>
<accession>A0ABU9GPD4</accession>
<dbReference type="PROSITE" id="PS51257">
    <property type="entry name" value="PROKAR_LIPOPROTEIN"/>
    <property type="match status" value="1"/>
</dbReference>
<dbReference type="RefSeq" id="WP_341597195.1">
    <property type="nucleotide sequence ID" value="NZ_JBAKAZ010000016.1"/>
</dbReference>
<comment type="caution">
    <text evidence="2">The sequence shown here is derived from an EMBL/GenBank/DDBJ whole genome shotgun (WGS) entry which is preliminary data.</text>
</comment>
<evidence type="ECO:0000313" key="2">
    <source>
        <dbReference type="EMBL" id="MEL0629183.1"/>
    </source>
</evidence>
<sequence length="205" mass="22293">MNSIKLSVICILVLLSTACSMQQVKSNSTAFYVSDFIPSGNLVVTAASPEKSTSLEFMNYKQKFEEKLSNAGYNIVNSIDQADYIAEIDYKITPGETLISSSPVYATGSYRFGRSFSLGANRAVSSSTDAITLYDKLITLEIMKATTETTSENSKVYESRIKSLGSCADLAGVFDPLLTTLFNNFPGENGKTMTTTVTYQGECDD</sequence>
<dbReference type="EMBL" id="JBAKAZ010000016">
    <property type="protein sequence ID" value="MEL0629183.1"/>
    <property type="molecule type" value="Genomic_DNA"/>
</dbReference>
<gene>
    <name evidence="2" type="ORF">V6256_06140</name>
</gene>